<gene>
    <name evidence="1" type="ORF">ACIB24_04345</name>
</gene>
<accession>A0ABW8AJX0</accession>
<comment type="caution">
    <text evidence="1">The sequence shown here is derived from an EMBL/GenBank/DDBJ whole genome shotgun (WGS) entry which is preliminary data.</text>
</comment>
<dbReference type="RefSeq" id="WP_398275655.1">
    <property type="nucleotide sequence ID" value="NZ_JBITLV010000001.1"/>
</dbReference>
<sequence length="137" mass="14785">MPFGLTDPTTALSFSTMPIEELSQTHRDLVAAQREAEHWHRLVSARIDLAVASVADLEEPHPLPEEVICGTPCTPPSGLSDLLGIPRSEDRLAETGLLLRLRHALADLETYGRTLDALADEAGRVLGARVGSVRLTA</sequence>
<name>A0ABW8AJX0_9ACTN</name>
<protein>
    <submittedName>
        <fullName evidence="1">Uncharacterized protein</fullName>
    </submittedName>
</protein>
<organism evidence="1 2">
    <name type="scientific">Spongisporangium articulatum</name>
    <dbReference type="NCBI Taxonomy" id="3362603"/>
    <lineage>
        <taxon>Bacteria</taxon>
        <taxon>Bacillati</taxon>
        <taxon>Actinomycetota</taxon>
        <taxon>Actinomycetes</taxon>
        <taxon>Kineosporiales</taxon>
        <taxon>Kineosporiaceae</taxon>
        <taxon>Spongisporangium</taxon>
    </lineage>
</organism>
<evidence type="ECO:0000313" key="2">
    <source>
        <dbReference type="Proteomes" id="UP001612915"/>
    </source>
</evidence>
<evidence type="ECO:0000313" key="1">
    <source>
        <dbReference type="EMBL" id="MFI7586283.1"/>
    </source>
</evidence>
<reference evidence="1 2" key="1">
    <citation type="submission" date="2024-10" db="EMBL/GenBank/DDBJ databases">
        <title>The Natural Products Discovery Center: Release of the First 8490 Sequenced Strains for Exploring Actinobacteria Biosynthetic Diversity.</title>
        <authorList>
            <person name="Kalkreuter E."/>
            <person name="Kautsar S.A."/>
            <person name="Yang D."/>
            <person name="Bader C.D."/>
            <person name="Teijaro C.N."/>
            <person name="Fluegel L."/>
            <person name="Davis C.M."/>
            <person name="Simpson J.R."/>
            <person name="Lauterbach L."/>
            <person name="Steele A.D."/>
            <person name="Gui C."/>
            <person name="Meng S."/>
            <person name="Li G."/>
            <person name="Viehrig K."/>
            <person name="Ye F."/>
            <person name="Su P."/>
            <person name="Kiefer A.F."/>
            <person name="Nichols A."/>
            <person name="Cepeda A.J."/>
            <person name="Yan W."/>
            <person name="Fan B."/>
            <person name="Jiang Y."/>
            <person name="Adhikari A."/>
            <person name="Zheng C.-J."/>
            <person name="Schuster L."/>
            <person name="Cowan T.M."/>
            <person name="Smanski M.J."/>
            <person name="Chevrette M.G."/>
            <person name="De Carvalho L.P.S."/>
            <person name="Shen B."/>
        </authorList>
    </citation>
    <scope>NUCLEOTIDE SEQUENCE [LARGE SCALE GENOMIC DNA]</scope>
    <source>
        <strain evidence="1 2">NPDC049639</strain>
    </source>
</reference>
<keyword evidence="2" id="KW-1185">Reference proteome</keyword>
<dbReference type="Proteomes" id="UP001612915">
    <property type="component" value="Unassembled WGS sequence"/>
</dbReference>
<dbReference type="EMBL" id="JBITLV010000001">
    <property type="protein sequence ID" value="MFI7586283.1"/>
    <property type="molecule type" value="Genomic_DNA"/>
</dbReference>
<proteinExistence type="predicted"/>